<accession>A0A168L4U8</accession>
<dbReference type="Proteomes" id="UP000078561">
    <property type="component" value="Unassembled WGS sequence"/>
</dbReference>
<evidence type="ECO:0000313" key="2">
    <source>
        <dbReference type="Proteomes" id="UP000078561"/>
    </source>
</evidence>
<dbReference type="AlphaFoldDB" id="A0A168L4U8"/>
<keyword evidence="2" id="KW-1185">Reference proteome</keyword>
<proteinExistence type="predicted"/>
<organism evidence="1">
    <name type="scientific">Absidia glauca</name>
    <name type="common">Pin mould</name>
    <dbReference type="NCBI Taxonomy" id="4829"/>
    <lineage>
        <taxon>Eukaryota</taxon>
        <taxon>Fungi</taxon>
        <taxon>Fungi incertae sedis</taxon>
        <taxon>Mucoromycota</taxon>
        <taxon>Mucoromycotina</taxon>
        <taxon>Mucoromycetes</taxon>
        <taxon>Mucorales</taxon>
        <taxon>Cunninghamellaceae</taxon>
        <taxon>Absidia</taxon>
    </lineage>
</organism>
<dbReference type="InParanoid" id="A0A168L4U8"/>
<sequence>MFSLSRLFRINLTFDSVLLHDYDRSHYRDHHINEVFYGQTQHEVKGGYDKKRQNAADCKHVPPPPITMNLETKTKKPMTRSECILSSTGSLAADPQTQSDKIMLARLGRWAPLVYENGGQQLGLLTDEASASILVQKGETFGTWSSPINDTSTEKTVRGDEADYHIQQIKNTR</sequence>
<name>A0A168L4U8_ABSGL</name>
<dbReference type="OrthoDB" id="2282751at2759"/>
<dbReference type="EMBL" id="LT550653">
    <property type="protein sequence ID" value="SAL96070.1"/>
    <property type="molecule type" value="Genomic_DNA"/>
</dbReference>
<evidence type="ECO:0000313" key="1">
    <source>
        <dbReference type="EMBL" id="SAL96070.1"/>
    </source>
</evidence>
<dbReference type="STRING" id="4829.A0A168L4U8"/>
<reference evidence="1" key="1">
    <citation type="submission" date="2016-04" db="EMBL/GenBank/DDBJ databases">
        <authorList>
            <person name="Evans L.H."/>
            <person name="Alamgir A."/>
            <person name="Owens N."/>
            <person name="Weber N.D."/>
            <person name="Virtaneva K."/>
            <person name="Barbian K."/>
            <person name="Babar A."/>
            <person name="Rosenke K."/>
        </authorList>
    </citation>
    <scope>NUCLEOTIDE SEQUENCE [LARGE SCALE GENOMIC DNA]</scope>
    <source>
        <strain evidence="1">CBS 101.48</strain>
    </source>
</reference>
<protein>
    <submittedName>
        <fullName evidence="1">Uncharacterized protein</fullName>
    </submittedName>
</protein>
<gene>
    <name evidence="1" type="primary">ABSGL_01438.1 scaffold 1580</name>
</gene>